<name>A0AAN9BK74_9CAEN</name>
<proteinExistence type="predicted"/>
<evidence type="ECO:0000313" key="2">
    <source>
        <dbReference type="Proteomes" id="UP001374579"/>
    </source>
</evidence>
<gene>
    <name evidence="1" type="ORF">V1264_015069</name>
</gene>
<dbReference type="AlphaFoldDB" id="A0AAN9BK74"/>
<dbReference type="Proteomes" id="UP001374579">
    <property type="component" value="Unassembled WGS sequence"/>
</dbReference>
<protein>
    <submittedName>
        <fullName evidence="1">Uncharacterized protein</fullName>
    </submittedName>
</protein>
<dbReference type="EMBL" id="JBAMIC010000004">
    <property type="protein sequence ID" value="KAK7107092.1"/>
    <property type="molecule type" value="Genomic_DNA"/>
</dbReference>
<keyword evidence="2" id="KW-1185">Reference proteome</keyword>
<organism evidence="1 2">
    <name type="scientific">Littorina saxatilis</name>
    <dbReference type="NCBI Taxonomy" id="31220"/>
    <lineage>
        <taxon>Eukaryota</taxon>
        <taxon>Metazoa</taxon>
        <taxon>Spiralia</taxon>
        <taxon>Lophotrochozoa</taxon>
        <taxon>Mollusca</taxon>
        <taxon>Gastropoda</taxon>
        <taxon>Caenogastropoda</taxon>
        <taxon>Littorinimorpha</taxon>
        <taxon>Littorinoidea</taxon>
        <taxon>Littorinidae</taxon>
        <taxon>Littorina</taxon>
    </lineage>
</organism>
<accession>A0AAN9BK74</accession>
<comment type="caution">
    <text evidence="1">The sequence shown here is derived from an EMBL/GenBank/DDBJ whole genome shotgun (WGS) entry which is preliminary data.</text>
</comment>
<sequence length="186" mass="19914">MRELAEGSGVYVFPHTLIDLRKLKSGESAARHLLSVFYTTPQIVAAGNLTGANHKGGISAVIVKAMNDYVMQHFETCKSAQVMAALRNKISAAVSSSSSAFDVGGRARSSDQWLPGSPPHRSKDNCTAILSWERRQPIFSPRQVGCCLPSSVVEVLTQGCLLPKSSCLAGLSSPLYPGLTSKFSFL</sequence>
<evidence type="ECO:0000313" key="1">
    <source>
        <dbReference type="EMBL" id="KAK7107092.1"/>
    </source>
</evidence>
<reference evidence="1 2" key="1">
    <citation type="submission" date="2024-02" db="EMBL/GenBank/DDBJ databases">
        <title>Chromosome-scale genome assembly of the rough periwinkle Littorina saxatilis.</title>
        <authorList>
            <person name="De Jode A."/>
            <person name="Faria R."/>
            <person name="Formenti G."/>
            <person name="Sims Y."/>
            <person name="Smith T.P."/>
            <person name="Tracey A."/>
            <person name="Wood J.M.D."/>
            <person name="Zagrodzka Z.B."/>
            <person name="Johannesson K."/>
            <person name="Butlin R.K."/>
            <person name="Leder E.H."/>
        </authorList>
    </citation>
    <scope>NUCLEOTIDE SEQUENCE [LARGE SCALE GENOMIC DNA]</scope>
    <source>
        <strain evidence="1">Snail1</strain>
        <tissue evidence="1">Muscle</tissue>
    </source>
</reference>